<accession>A0A9Q1K854</accession>
<dbReference type="OrthoDB" id="1833977at2759"/>
<dbReference type="Proteomes" id="UP001153076">
    <property type="component" value="Unassembled WGS sequence"/>
</dbReference>
<reference evidence="1" key="1">
    <citation type="submission" date="2022-04" db="EMBL/GenBank/DDBJ databases">
        <title>Carnegiea gigantea Genome sequencing and assembly v2.</title>
        <authorList>
            <person name="Copetti D."/>
            <person name="Sanderson M.J."/>
            <person name="Burquez A."/>
            <person name="Wojciechowski M.F."/>
        </authorList>
    </citation>
    <scope>NUCLEOTIDE SEQUENCE</scope>
    <source>
        <strain evidence="1">SGP5-SGP5p</strain>
        <tissue evidence="1">Aerial part</tissue>
    </source>
</reference>
<gene>
    <name evidence="1" type="ORF">Cgig2_019940</name>
</gene>
<evidence type="ECO:0000313" key="1">
    <source>
        <dbReference type="EMBL" id="KAJ8438092.1"/>
    </source>
</evidence>
<proteinExistence type="predicted"/>
<comment type="caution">
    <text evidence="1">The sequence shown here is derived from an EMBL/GenBank/DDBJ whole genome shotgun (WGS) entry which is preliminary data.</text>
</comment>
<sequence>MWCKGIKDGQSLDSRESTCKEPMACSSIWKMQIMRKMNSLITASQMNMNERARYEKGKNLNSSQNVLNPPGSCQKGVRNKRFKSIFKKKGDQVKRRKTKKLSTNDITVPTFNLPSISLYIQHLGDQGAFPSMSFHLTNYFNPSNSSSVFMPMTILPVFQ</sequence>
<name>A0A9Q1K854_9CARY</name>
<evidence type="ECO:0000313" key="2">
    <source>
        <dbReference type="Proteomes" id="UP001153076"/>
    </source>
</evidence>
<dbReference type="AlphaFoldDB" id="A0A9Q1K854"/>
<dbReference type="EMBL" id="JAKOGI010000269">
    <property type="protein sequence ID" value="KAJ8438092.1"/>
    <property type="molecule type" value="Genomic_DNA"/>
</dbReference>
<protein>
    <submittedName>
        <fullName evidence="1">Uncharacterized protein</fullName>
    </submittedName>
</protein>
<organism evidence="1 2">
    <name type="scientific">Carnegiea gigantea</name>
    <dbReference type="NCBI Taxonomy" id="171969"/>
    <lineage>
        <taxon>Eukaryota</taxon>
        <taxon>Viridiplantae</taxon>
        <taxon>Streptophyta</taxon>
        <taxon>Embryophyta</taxon>
        <taxon>Tracheophyta</taxon>
        <taxon>Spermatophyta</taxon>
        <taxon>Magnoliopsida</taxon>
        <taxon>eudicotyledons</taxon>
        <taxon>Gunneridae</taxon>
        <taxon>Pentapetalae</taxon>
        <taxon>Caryophyllales</taxon>
        <taxon>Cactineae</taxon>
        <taxon>Cactaceae</taxon>
        <taxon>Cactoideae</taxon>
        <taxon>Echinocereeae</taxon>
        <taxon>Carnegiea</taxon>
    </lineage>
</organism>
<keyword evidence="2" id="KW-1185">Reference proteome</keyword>